<name>A0A5J4VWD1_9EUKA</name>
<evidence type="ECO:0000313" key="1">
    <source>
        <dbReference type="EMBL" id="KAA6386643.1"/>
    </source>
</evidence>
<protein>
    <submittedName>
        <fullName evidence="1">Uncharacterized protein</fullName>
    </submittedName>
</protein>
<comment type="caution">
    <text evidence="1">The sequence shown here is derived from an EMBL/GenBank/DDBJ whole genome shotgun (WGS) entry which is preliminary data.</text>
</comment>
<evidence type="ECO:0000313" key="2">
    <source>
        <dbReference type="Proteomes" id="UP000324800"/>
    </source>
</evidence>
<proteinExistence type="predicted"/>
<dbReference type="AlphaFoldDB" id="A0A5J4VWD1"/>
<gene>
    <name evidence="1" type="ORF">EZS28_017827</name>
</gene>
<accession>A0A5J4VWD1</accession>
<reference evidence="1 2" key="1">
    <citation type="submission" date="2019-03" db="EMBL/GenBank/DDBJ databases">
        <title>Single cell metagenomics reveals metabolic interactions within the superorganism composed of flagellate Streblomastix strix and complex community of Bacteroidetes bacteria on its surface.</title>
        <authorList>
            <person name="Treitli S.C."/>
            <person name="Kolisko M."/>
            <person name="Husnik F."/>
            <person name="Keeling P."/>
            <person name="Hampl V."/>
        </authorList>
    </citation>
    <scope>NUCLEOTIDE SEQUENCE [LARGE SCALE GENOMIC DNA]</scope>
    <source>
        <strain evidence="1">ST1C</strain>
    </source>
</reference>
<dbReference type="Proteomes" id="UP000324800">
    <property type="component" value="Unassembled WGS sequence"/>
</dbReference>
<sequence length="164" mass="18304">MIKIPKLLRSLTALSLYKVGTHVSEDIDQQKLDVQSCSRQCLSSIQVHGDEQDQTELVNIGYGRVTSITFCTAGGIGEELDKEINVVLIYTYNFLKALHEGRTYGQPSFQPLPLLVRRTEEQIEEQGANEEMEALISSNGLDGYIKKQANKVKAETLNSFIHSS</sequence>
<dbReference type="EMBL" id="SNRW01004711">
    <property type="protein sequence ID" value="KAA6386643.1"/>
    <property type="molecule type" value="Genomic_DNA"/>
</dbReference>
<organism evidence="1 2">
    <name type="scientific">Streblomastix strix</name>
    <dbReference type="NCBI Taxonomy" id="222440"/>
    <lineage>
        <taxon>Eukaryota</taxon>
        <taxon>Metamonada</taxon>
        <taxon>Preaxostyla</taxon>
        <taxon>Oxymonadida</taxon>
        <taxon>Streblomastigidae</taxon>
        <taxon>Streblomastix</taxon>
    </lineage>
</organism>